<protein>
    <submittedName>
        <fullName evidence="1">Uncharacterized protein</fullName>
    </submittedName>
</protein>
<dbReference type="Proteomes" id="UP000326380">
    <property type="component" value="Unassembled WGS sequence"/>
</dbReference>
<organism evidence="1 2">
    <name type="scientific">Hymenobacter busanensis</name>
    <dbReference type="NCBI Taxonomy" id="2607656"/>
    <lineage>
        <taxon>Bacteria</taxon>
        <taxon>Pseudomonadati</taxon>
        <taxon>Bacteroidota</taxon>
        <taxon>Cytophagia</taxon>
        <taxon>Cytophagales</taxon>
        <taxon>Hymenobacteraceae</taxon>
        <taxon>Hymenobacter</taxon>
    </lineage>
</organism>
<comment type="caution">
    <text evidence="1">The sequence shown here is derived from an EMBL/GenBank/DDBJ whole genome shotgun (WGS) entry which is preliminary data.</text>
</comment>
<name>A0AA88FGG8_9BACT</name>
<dbReference type="AlphaFoldDB" id="A0AA88FGG8"/>
<proteinExistence type="predicted"/>
<accession>A0AA88FGG8</accession>
<reference evidence="1 2" key="1">
    <citation type="submission" date="2019-09" db="EMBL/GenBank/DDBJ databases">
        <title>Genome sequence of Hymenobacter sp. M3.</title>
        <authorList>
            <person name="Srinivasan S."/>
        </authorList>
    </citation>
    <scope>NUCLEOTIDE SEQUENCE [LARGE SCALE GENOMIC DNA]</scope>
    <source>
        <strain evidence="1 2">M3</strain>
    </source>
</reference>
<sequence>MLTLAECLTLNSRGKTIYTIARAVSPDEKRQLLEQFAVLHAGQKIWRVKMHMPKRHMPFAQHSNILFRSSKLAVNELLIEFDTSTITRNSTEQNMVWEVMRGFFATR</sequence>
<evidence type="ECO:0000313" key="1">
    <source>
        <dbReference type="EMBL" id="KAA9325098.1"/>
    </source>
</evidence>
<gene>
    <name evidence="1" type="ORF">F0P96_20590</name>
</gene>
<dbReference type="EMBL" id="VTWU01000011">
    <property type="protein sequence ID" value="KAA9325098.1"/>
    <property type="molecule type" value="Genomic_DNA"/>
</dbReference>
<evidence type="ECO:0000313" key="2">
    <source>
        <dbReference type="Proteomes" id="UP000326380"/>
    </source>
</evidence>
<dbReference type="RefSeq" id="WP_151080890.1">
    <property type="nucleotide sequence ID" value="NZ_VTWU01000011.1"/>
</dbReference>
<keyword evidence="2" id="KW-1185">Reference proteome</keyword>